<evidence type="ECO:0000313" key="3">
    <source>
        <dbReference type="Proteomes" id="UP000593571"/>
    </source>
</evidence>
<name>A0A7J8BE28_ROUAE</name>
<comment type="caution">
    <text evidence="2">The sequence shown here is derived from an EMBL/GenBank/DDBJ whole genome shotgun (WGS) entry which is preliminary data.</text>
</comment>
<evidence type="ECO:0000313" key="2">
    <source>
        <dbReference type="EMBL" id="KAF6397127.1"/>
    </source>
</evidence>
<dbReference type="Proteomes" id="UP000593571">
    <property type="component" value="Unassembled WGS sequence"/>
</dbReference>
<evidence type="ECO:0000256" key="1">
    <source>
        <dbReference type="SAM" id="MobiDB-lite"/>
    </source>
</evidence>
<gene>
    <name evidence="2" type="ORF">HJG63_009790</name>
</gene>
<accession>A0A7J8BE28</accession>
<keyword evidence="3" id="KW-1185">Reference proteome</keyword>
<protein>
    <submittedName>
        <fullName evidence="2">Uncharacterized protein</fullName>
    </submittedName>
</protein>
<feature type="region of interest" description="Disordered" evidence="1">
    <location>
        <begin position="150"/>
        <end position="184"/>
    </location>
</feature>
<organism evidence="2 3">
    <name type="scientific">Rousettus aegyptiacus</name>
    <name type="common">Egyptian fruit bat</name>
    <name type="synonym">Pteropus aegyptiacus</name>
    <dbReference type="NCBI Taxonomy" id="9407"/>
    <lineage>
        <taxon>Eukaryota</taxon>
        <taxon>Metazoa</taxon>
        <taxon>Chordata</taxon>
        <taxon>Craniata</taxon>
        <taxon>Vertebrata</taxon>
        <taxon>Euteleostomi</taxon>
        <taxon>Mammalia</taxon>
        <taxon>Eutheria</taxon>
        <taxon>Laurasiatheria</taxon>
        <taxon>Chiroptera</taxon>
        <taxon>Yinpterochiroptera</taxon>
        <taxon>Pteropodoidea</taxon>
        <taxon>Pteropodidae</taxon>
        <taxon>Rousettinae</taxon>
        <taxon>Rousettus</taxon>
    </lineage>
</organism>
<sequence length="184" mass="19657">MCFRGACLPPPAPHPQPQIPRQLCSLEPGQRPMPWGAAHARPVRLRGVWARAAGPGSSVPRARGHGPEAEALYGAATHPPLKHKPTVKPTLGFQSVVRVSAVWKFFGYFPLSGRRGGGLHMHGSAPVLSQRPGGPPPPCSICVQRAKCPPFPQKRAPPASEKGGVQKGDESIPPPKRESKLKKI</sequence>
<reference evidence="2 3" key="1">
    <citation type="journal article" date="2020" name="Nature">
        <title>Six reference-quality genomes reveal evolution of bat adaptations.</title>
        <authorList>
            <person name="Jebb D."/>
            <person name="Huang Z."/>
            <person name="Pippel M."/>
            <person name="Hughes G.M."/>
            <person name="Lavrichenko K."/>
            <person name="Devanna P."/>
            <person name="Winkler S."/>
            <person name="Jermiin L.S."/>
            <person name="Skirmuntt E.C."/>
            <person name="Katzourakis A."/>
            <person name="Burkitt-Gray L."/>
            <person name="Ray D.A."/>
            <person name="Sullivan K.A.M."/>
            <person name="Roscito J.G."/>
            <person name="Kirilenko B.M."/>
            <person name="Davalos L.M."/>
            <person name="Corthals A.P."/>
            <person name="Power M.L."/>
            <person name="Jones G."/>
            <person name="Ransome R.D."/>
            <person name="Dechmann D.K.N."/>
            <person name="Locatelli A.G."/>
            <person name="Puechmaille S.J."/>
            <person name="Fedrigo O."/>
            <person name="Jarvis E.D."/>
            <person name="Hiller M."/>
            <person name="Vernes S.C."/>
            <person name="Myers E.W."/>
            <person name="Teeling E.C."/>
        </authorList>
    </citation>
    <scope>NUCLEOTIDE SEQUENCE [LARGE SCALE GENOMIC DNA]</scope>
    <source>
        <strain evidence="2">MRouAeg1</strain>
        <tissue evidence="2">Muscle</tissue>
    </source>
</reference>
<dbReference type="EMBL" id="JACASE010000017">
    <property type="protein sequence ID" value="KAF6397127.1"/>
    <property type="molecule type" value="Genomic_DNA"/>
</dbReference>
<proteinExistence type="predicted"/>
<dbReference type="AlphaFoldDB" id="A0A7J8BE28"/>
<feature type="compositionally biased region" description="Basic and acidic residues" evidence="1">
    <location>
        <begin position="167"/>
        <end position="178"/>
    </location>
</feature>